<dbReference type="InterPro" id="IPR036736">
    <property type="entry name" value="ACP-like_sf"/>
</dbReference>
<reference evidence="4 5" key="1">
    <citation type="journal article" date="2014" name="Int. J. Syst. Evol. Microbiol.">
        <title>Nocardia vulneris sp. nov., isolated from wounds of human patients in North America.</title>
        <authorList>
            <person name="Lasker B.A."/>
            <person name="Bell M."/>
            <person name="Klenk H.P."/>
            <person name="Sproer C."/>
            <person name="Schumann C."/>
            <person name="Schumann P."/>
            <person name="Brown J.M."/>
        </authorList>
    </citation>
    <scope>NUCLEOTIDE SEQUENCE [LARGE SCALE GENOMIC DNA]</scope>
    <source>
        <strain evidence="4 5">W9851</strain>
    </source>
</reference>
<dbReference type="Proteomes" id="UP000031364">
    <property type="component" value="Unassembled WGS sequence"/>
</dbReference>
<organism evidence="4 5">
    <name type="scientific">Nocardia vulneris</name>
    <dbReference type="NCBI Taxonomy" id="1141657"/>
    <lineage>
        <taxon>Bacteria</taxon>
        <taxon>Bacillati</taxon>
        <taxon>Actinomycetota</taxon>
        <taxon>Actinomycetes</taxon>
        <taxon>Mycobacteriales</taxon>
        <taxon>Nocardiaceae</taxon>
        <taxon>Nocardia</taxon>
    </lineage>
</organism>
<dbReference type="PROSITE" id="PS50075">
    <property type="entry name" value="CARRIER"/>
    <property type="match status" value="1"/>
</dbReference>
<dbReference type="InterPro" id="IPR006162">
    <property type="entry name" value="Ppantetheine_attach_site"/>
</dbReference>
<dbReference type="Pfam" id="PF00550">
    <property type="entry name" value="PP-binding"/>
    <property type="match status" value="1"/>
</dbReference>
<evidence type="ECO:0000256" key="1">
    <source>
        <dbReference type="ARBA" id="ARBA00022450"/>
    </source>
</evidence>
<feature type="domain" description="Carrier" evidence="3">
    <location>
        <begin position="2"/>
        <end position="78"/>
    </location>
</feature>
<comment type="caution">
    <text evidence="4">The sequence shown here is derived from an EMBL/GenBank/DDBJ whole genome shotgun (WGS) entry which is preliminary data.</text>
</comment>
<accession>A0ABR4Z8J7</accession>
<dbReference type="Gene3D" id="1.10.1200.10">
    <property type="entry name" value="ACP-like"/>
    <property type="match status" value="1"/>
</dbReference>
<proteinExistence type="predicted"/>
<evidence type="ECO:0000256" key="2">
    <source>
        <dbReference type="ARBA" id="ARBA00022553"/>
    </source>
</evidence>
<dbReference type="PROSITE" id="PS00012">
    <property type="entry name" value="PHOSPHOPANTETHEINE"/>
    <property type="match status" value="1"/>
</dbReference>
<sequence length="90" mass="9876">MITLDQVEAKIRHKLKGNYPADLVISGDTALEDIGLSSLQTAEIVFELEEDNEIEFDPAKAADIQTLGHLVALANEILAEKYPSGEEIPR</sequence>
<evidence type="ECO:0000259" key="3">
    <source>
        <dbReference type="PROSITE" id="PS50075"/>
    </source>
</evidence>
<dbReference type="InterPro" id="IPR009081">
    <property type="entry name" value="PP-bd_ACP"/>
</dbReference>
<dbReference type="RefSeq" id="WP_043677716.1">
    <property type="nucleotide sequence ID" value="NZ_BDCI01000048.1"/>
</dbReference>
<name>A0ABR4Z8J7_9NOCA</name>
<keyword evidence="2" id="KW-0597">Phosphoprotein</keyword>
<gene>
    <name evidence="4" type="ORF">FG87_31320</name>
</gene>
<protein>
    <recommendedName>
        <fullName evidence="3">Carrier domain-containing protein</fullName>
    </recommendedName>
</protein>
<keyword evidence="5" id="KW-1185">Reference proteome</keyword>
<dbReference type="EMBL" id="JNFP01000046">
    <property type="protein sequence ID" value="KIA61382.1"/>
    <property type="molecule type" value="Genomic_DNA"/>
</dbReference>
<evidence type="ECO:0000313" key="5">
    <source>
        <dbReference type="Proteomes" id="UP000031364"/>
    </source>
</evidence>
<keyword evidence="1" id="KW-0596">Phosphopantetheine</keyword>
<evidence type="ECO:0000313" key="4">
    <source>
        <dbReference type="EMBL" id="KIA61382.1"/>
    </source>
</evidence>
<dbReference type="SUPFAM" id="SSF47336">
    <property type="entry name" value="ACP-like"/>
    <property type="match status" value="1"/>
</dbReference>